<keyword evidence="3" id="KW-1185">Reference proteome</keyword>
<dbReference type="Proteomes" id="UP000823775">
    <property type="component" value="Unassembled WGS sequence"/>
</dbReference>
<proteinExistence type="predicted"/>
<dbReference type="InterPro" id="IPR000086">
    <property type="entry name" value="NUDIX_hydrolase_dom"/>
</dbReference>
<dbReference type="EMBL" id="JACEIK010001848">
    <property type="protein sequence ID" value="MCD7472622.1"/>
    <property type="molecule type" value="Genomic_DNA"/>
</dbReference>
<dbReference type="CDD" id="cd04678">
    <property type="entry name" value="NUDIX_MTH2_Nudt15"/>
    <property type="match status" value="1"/>
</dbReference>
<dbReference type="SUPFAM" id="SSF55811">
    <property type="entry name" value="Nudix"/>
    <property type="match status" value="1"/>
</dbReference>
<sequence length="217" mass="24386">MGVGEASQLLLAHCTFAALDPVGDNVALYIHKVPLQQRLLKKLPLFQRDLQLVEAIESELEQQDSDSKSNHGIHLKTFMGCSFIIDMELQAAANDWSSAVIVAERRGKSLKVSVQVAVSRESFEECATREVKEETGLEIDETEYLTVTNNIISEKVHTVCIFIRAVPADPNQKPQTLEPEKCSGWDWYEWNNLPKPLFRPLEDMVQSGFNPFPITAS</sequence>
<feature type="domain" description="Nudix hydrolase" evidence="1">
    <location>
        <begin position="21"/>
        <end position="211"/>
    </location>
</feature>
<evidence type="ECO:0000313" key="3">
    <source>
        <dbReference type="Proteomes" id="UP000823775"/>
    </source>
</evidence>
<dbReference type="Gene3D" id="3.90.79.10">
    <property type="entry name" value="Nucleoside Triphosphate Pyrophosphohydrolase"/>
    <property type="match status" value="1"/>
</dbReference>
<dbReference type="Pfam" id="PF00293">
    <property type="entry name" value="NUDIX"/>
    <property type="match status" value="1"/>
</dbReference>
<reference evidence="2 3" key="1">
    <citation type="journal article" date="2021" name="BMC Genomics">
        <title>Datura genome reveals duplications of psychoactive alkaloid biosynthetic genes and high mutation rate following tissue culture.</title>
        <authorList>
            <person name="Rajewski A."/>
            <person name="Carter-House D."/>
            <person name="Stajich J."/>
            <person name="Litt A."/>
        </authorList>
    </citation>
    <scope>NUCLEOTIDE SEQUENCE [LARGE SCALE GENOMIC DNA]</scope>
    <source>
        <strain evidence="2">AR-01</strain>
    </source>
</reference>
<dbReference type="InterPro" id="IPR015797">
    <property type="entry name" value="NUDIX_hydrolase-like_dom_sf"/>
</dbReference>
<dbReference type="PANTHER" id="PTHR16099">
    <property type="entry name" value="8-OXO-DGTP DIPHOSPHATES NUDT15"/>
    <property type="match status" value="1"/>
</dbReference>
<evidence type="ECO:0000259" key="1">
    <source>
        <dbReference type="PROSITE" id="PS51462"/>
    </source>
</evidence>
<dbReference type="PROSITE" id="PS51462">
    <property type="entry name" value="NUDIX"/>
    <property type="match status" value="1"/>
</dbReference>
<organism evidence="2 3">
    <name type="scientific">Datura stramonium</name>
    <name type="common">Jimsonweed</name>
    <name type="synonym">Common thornapple</name>
    <dbReference type="NCBI Taxonomy" id="4076"/>
    <lineage>
        <taxon>Eukaryota</taxon>
        <taxon>Viridiplantae</taxon>
        <taxon>Streptophyta</taxon>
        <taxon>Embryophyta</taxon>
        <taxon>Tracheophyta</taxon>
        <taxon>Spermatophyta</taxon>
        <taxon>Magnoliopsida</taxon>
        <taxon>eudicotyledons</taxon>
        <taxon>Gunneridae</taxon>
        <taxon>Pentapetalae</taxon>
        <taxon>asterids</taxon>
        <taxon>lamiids</taxon>
        <taxon>Solanales</taxon>
        <taxon>Solanaceae</taxon>
        <taxon>Solanoideae</taxon>
        <taxon>Datureae</taxon>
        <taxon>Datura</taxon>
    </lineage>
</organism>
<accession>A0ABS8TPU3</accession>
<comment type="caution">
    <text evidence="2">The sequence shown here is derived from an EMBL/GenBank/DDBJ whole genome shotgun (WGS) entry which is preliminary data.</text>
</comment>
<gene>
    <name evidence="2" type="ORF">HAX54_013903</name>
</gene>
<dbReference type="PANTHER" id="PTHR16099:SF5">
    <property type="entry name" value="NUCLEOTIDE TRIPHOSPHATE DIPHOSPHATASE NUDT15"/>
    <property type="match status" value="1"/>
</dbReference>
<name>A0ABS8TPU3_DATST</name>
<protein>
    <recommendedName>
        <fullName evidence="1">Nudix hydrolase domain-containing protein</fullName>
    </recommendedName>
</protein>
<evidence type="ECO:0000313" key="2">
    <source>
        <dbReference type="EMBL" id="MCD7472622.1"/>
    </source>
</evidence>